<evidence type="ECO:0000313" key="1">
    <source>
        <dbReference type="EMBL" id="GFQ95700.1"/>
    </source>
</evidence>
<accession>A0A8X6J7Y3</accession>
<organism evidence="1 2">
    <name type="scientific">Trichonephila clavata</name>
    <name type="common">Joro spider</name>
    <name type="synonym">Nephila clavata</name>
    <dbReference type="NCBI Taxonomy" id="2740835"/>
    <lineage>
        <taxon>Eukaryota</taxon>
        <taxon>Metazoa</taxon>
        <taxon>Ecdysozoa</taxon>
        <taxon>Arthropoda</taxon>
        <taxon>Chelicerata</taxon>
        <taxon>Arachnida</taxon>
        <taxon>Araneae</taxon>
        <taxon>Araneomorphae</taxon>
        <taxon>Entelegynae</taxon>
        <taxon>Araneoidea</taxon>
        <taxon>Nephilidae</taxon>
        <taxon>Trichonephila</taxon>
    </lineage>
</organism>
<keyword evidence="2" id="KW-1185">Reference proteome</keyword>
<gene>
    <name evidence="1" type="ORF">TNCT_96961</name>
</gene>
<evidence type="ECO:0000313" key="2">
    <source>
        <dbReference type="Proteomes" id="UP000887116"/>
    </source>
</evidence>
<reference evidence="1" key="1">
    <citation type="submission" date="2020-07" db="EMBL/GenBank/DDBJ databases">
        <title>Multicomponent nature underlies the extraordinary mechanical properties of spider dragline silk.</title>
        <authorList>
            <person name="Kono N."/>
            <person name="Nakamura H."/>
            <person name="Mori M."/>
            <person name="Yoshida Y."/>
            <person name="Ohtoshi R."/>
            <person name="Malay A.D."/>
            <person name="Moran D.A.P."/>
            <person name="Tomita M."/>
            <person name="Numata K."/>
            <person name="Arakawa K."/>
        </authorList>
    </citation>
    <scope>NUCLEOTIDE SEQUENCE</scope>
</reference>
<name>A0A8X6J7Y3_TRICU</name>
<sequence length="135" mass="16085">MRRYSFRCHLIQQNLLDRSWKTSKNPGENIVNSIYFCNDLSTVTNDARNVDLLQHYLGYSFWFKKCSLSYIERRVKKKVNARIRKSLLKNQILQCLDIHPNQVMVLMTLNHHLMDTHHSNHTIHPHHNLASPHQQ</sequence>
<dbReference type="Proteomes" id="UP000887116">
    <property type="component" value="Unassembled WGS sequence"/>
</dbReference>
<comment type="caution">
    <text evidence="1">The sequence shown here is derived from an EMBL/GenBank/DDBJ whole genome shotgun (WGS) entry which is preliminary data.</text>
</comment>
<proteinExistence type="predicted"/>
<dbReference type="EMBL" id="BMAO01024487">
    <property type="protein sequence ID" value="GFQ95700.1"/>
    <property type="molecule type" value="Genomic_DNA"/>
</dbReference>
<protein>
    <submittedName>
        <fullName evidence="1">Uncharacterized protein</fullName>
    </submittedName>
</protein>
<dbReference type="AlphaFoldDB" id="A0A8X6J7Y3"/>